<evidence type="ECO:0000256" key="4">
    <source>
        <dbReference type="ARBA" id="ARBA00022777"/>
    </source>
</evidence>
<dbReference type="Proteomes" id="UP000244755">
    <property type="component" value="Chromosome 1"/>
</dbReference>
<dbReference type="OrthoDB" id="191465at2"/>
<evidence type="ECO:0000313" key="9">
    <source>
        <dbReference type="EMBL" id="AWB24958.1"/>
    </source>
</evidence>
<evidence type="ECO:0000259" key="8">
    <source>
        <dbReference type="Pfam" id="PF17042"/>
    </source>
</evidence>
<dbReference type="SUPFAM" id="SSF142764">
    <property type="entry name" value="YgbK-like"/>
    <property type="match status" value="1"/>
</dbReference>
<evidence type="ECO:0000256" key="2">
    <source>
        <dbReference type="ARBA" id="ARBA00022679"/>
    </source>
</evidence>
<evidence type="ECO:0000313" key="10">
    <source>
        <dbReference type="Proteomes" id="UP000244755"/>
    </source>
</evidence>
<dbReference type="Gene3D" id="3.40.50.10840">
    <property type="entry name" value="Putative sugar-binding, N-terminal domain"/>
    <property type="match status" value="1"/>
</dbReference>
<feature type="domain" description="Four-carbon acid sugar kinase nucleotide binding" evidence="8">
    <location>
        <begin position="248"/>
        <end position="409"/>
    </location>
</feature>
<dbReference type="EMBL" id="CP028843">
    <property type="protein sequence ID" value="AWB24958.1"/>
    <property type="molecule type" value="Genomic_DNA"/>
</dbReference>
<dbReference type="GO" id="GO:0005524">
    <property type="term" value="F:ATP binding"/>
    <property type="evidence" value="ECO:0007669"/>
    <property type="project" value="UniProtKB-KW"/>
</dbReference>
<comment type="similarity">
    <text evidence="1">Belongs to the four-carbon acid sugar kinase family.</text>
</comment>
<keyword evidence="10" id="KW-1185">Reference proteome</keyword>
<proteinExistence type="inferred from homology"/>
<reference evidence="9 10" key="1">
    <citation type="submission" date="2018-04" db="EMBL/GenBank/DDBJ databases">
        <title>Methylobacterium sp. PR1016A genome.</title>
        <authorList>
            <person name="Park W."/>
        </authorList>
    </citation>
    <scope>NUCLEOTIDE SEQUENCE [LARGE SCALE GENOMIC DNA]</scope>
    <source>
        <strain evidence="9 10">PR1016A</strain>
    </source>
</reference>
<keyword evidence="5" id="KW-0067">ATP-binding</keyword>
<evidence type="ECO:0000256" key="5">
    <source>
        <dbReference type="ARBA" id="ARBA00022840"/>
    </source>
</evidence>
<dbReference type="RefSeq" id="WP_099956667.1">
    <property type="nucleotide sequence ID" value="NZ_CP028843.1"/>
</dbReference>
<organism evidence="9 10">
    <name type="scientific">Methylobacterium currus</name>
    <dbReference type="NCBI Taxonomy" id="2051553"/>
    <lineage>
        <taxon>Bacteria</taxon>
        <taxon>Pseudomonadati</taxon>
        <taxon>Pseudomonadota</taxon>
        <taxon>Alphaproteobacteria</taxon>
        <taxon>Hyphomicrobiales</taxon>
        <taxon>Methylobacteriaceae</taxon>
        <taxon>Methylobacterium</taxon>
    </lineage>
</organism>
<sequence length="419" mass="43055">MQLGIIADDLTGAVMVAGTIEAAGIAAPVVLDGTTPETAGSGVVVYATRARLAPAAEAVAEVARLADRLDAAGCAQIAYKACATFDSTDDGNIGPVADLLAARYGQVPLLMSAGLPRFGTTVHQGYLFYRGRLVSESIKRFDPVTPMSDPDLVRSLGRQTRARVASLPHRWLAAGLDAARKELRDLAADGAAMVLMDCSDDADAATGAQLARDDRATIGSDPHIVALALLRGTRSVTARLRPIDGPGAVLVGSVGPVARSQVGAFAEIGAVLTLDIADDRPEAALVAEALDWATRRIGERPLAVATQGEAEAVARAHGRHGAMGAARRAERILGAVAAGLVARGVRRLVVSGGETSGAVAATLGITRLRALPEGPLGSGFCVAEAQVRGAPVCLSLFLKPGKLGADTIFEDALASMRDR</sequence>
<feature type="domain" description="Four-carbon acid sugar kinase N-terminal" evidence="7">
    <location>
        <begin position="3"/>
        <end position="210"/>
    </location>
</feature>
<keyword evidence="3" id="KW-0547">Nucleotide-binding</keyword>
<dbReference type="InterPro" id="IPR037051">
    <property type="entry name" value="4-carb_acid_sugar_kinase_N_sf"/>
</dbReference>
<evidence type="ECO:0000256" key="3">
    <source>
        <dbReference type="ARBA" id="ARBA00022741"/>
    </source>
</evidence>
<dbReference type="Gene3D" id="3.40.980.20">
    <property type="entry name" value="Four-carbon acid sugar kinase, nucleotide binding domain"/>
    <property type="match status" value="1"/>
</dbReference>
<evidence type="ECO:0000256" key="1">
    <source>
        <dbReference type="ARBA" id="ARBA00005715"/>
    </source>
</evidence>
<gene>
    <name evidence="9" type="ORF">DA075_18795</name>
</gene>
<keyword evidence="6" id="KW-0119">Carbohydrate metabolism</keyword>
<dbReference type="GO" id="GO:0016301">
    <property type="term" value="F:kinase activity"/>
    <property type="evidence" value="ECO:0007669"/>
    <property type="project" value="UniProtKB-KW"/>
</dbReference>
<evidence type="ECO:0000256" key="6">
    <source>
        <dbReference type="ARBA" id="ARBA00023277"/>
    </source>
</evidence>
<dbReference type="InterPro" id="IPR042213">
    <property type="entry name" value="NBD_C_sf"/>
</dbReference>
<accession>A0A2R4WTW5</accession>
<dbReference type="KEGG" id="mee:DA075_18795"/>
<dbReference type="InterPro" id="IPR010737">
    <property type="entry name" value="4-carb_acid_sugar_kinase_N"/>
</dbReference>
<protein>
    <submittedName>
        <fullName evidence="9">Four-carbon acid sugar kinase family protein</fullName>
    </submittedName>
</protein>
<name>A0A2R4WTW5_9HYPH</name>
<dbReference type="InterPro" id="IPR031475">
    <property type="entry name" value="NBD_C"/>
</dbReference>
<dbReference type="Pfam" id="PF17042">
    <property type="entry name" value="NBD_C"/>
    <property type="match status" value="1"/>
</dbReference>
<keyword evidence="4 9" id="KW-0418">Kinase</keyword>
<dbReference type="Pfam" id="PF07005">
    <property type="entry name" value="SBD_N"/>
    <property type="match status" value="1"/>
</dbReference>
<keyword evidence="2" id="KW-0808">Transferase</keyword>
<dbReference type="AlphaFoldDB" id="A0A2R4WTW5"/>
<evidence type="ECO:0000259" key="7">
    <source>
        <dbReference type="Pfam" id="PF07005"/>
    </source>
</evidence>